<protein>
    <recommendedName>
        <fullName evidence="6">Response regulatory domain-containing protein</fullName>
    </recommendedName>
</protein>
<evidence type="ECO:0000256" key="1">
    <source>
        <dbReference type="ARBA" id="ARBA00022553"/>
    </source>
</evidence>
<feature type="modified residue" description="4-aspartylphosphate" evidence="3">
    <location>
        <position position="375"/>
    </location>
</feature>
<evidence type="ECO:0000313" key="7">
    <source>
        <dbReference type="EMBL" id="KNC67352.1"/>
    </source>
</evidence>
<accession>A0A0L0ES97</accession>
<dbReference type="PATRIC" id="fig|43658.6.peg.5115"/>
<evidence type="ECO:0000256" key="3">
    <source>
        <dbReference type="PROSITE-ProRule" id="PRU00169"/>
    </source>
</evidence>
<feature type="compositionally biased region" description="Basic and acidic residues" evidence="5">
    <location>
        <begin position="292"/>
        <end position="306"/>
    </location>
</feature>
<evidence type="ECO:0000256" key="4">
    <source>
        <dbReference type="SAM" id="Coils"/>
    </source>
</evidence>
<evidence type="ECO:0000256" key="5">
    <source>
        <dbReference type="SAM" id="MobiDB-lite"/>
    </source>
</evidence>
<dbReference type="InterPro" id="IPR001789">
    <property type="entry name" value="Sig_transdc_resp-reg_receiver"/>
</dbReference>
<dbReference type="PANTHER" id="PTHR45339">
    <property type="entry name" value="HYBRID SIGNAL TRANSDUCTION HISTIDINE KINASE J"/>
    <property type="match status" value="1"/>
</dbReference>
<organism evidence="7 8">
    <name type="scientific">Pseudoalteromonas rubra</name>
    <dbReference type="NCBI Taxonomy" id="43658"/>
    <lineage>
        <taxon>Bacteria</taxon>
        <taxon>Pseudomonadati</taxon>
        <taxon>Pseudomonadota</taxon>
        <taxon>Gammaproteobacteria</taxon>
        <taxon>Alteromonadales</taxon>
        <taxon>Pseudoalteromonadaceae</taxon>
        <taxon>Pseudoalteromonas</taxon>
    </lineage>
</organism>
<dbReference type="GO" id="GO:0000160">
    <property type="term" value="P:phosphorelay signal transduction system"/>
    <property type="evidence" value="ECO:0007669"/>
    <property type="project" value="UniProtKB-KW"/>
</dbReference>
<proteinExistence type="predicted"/>
<dbReference type="PROSITE" id="PS50110">
    <property type="entry name" value="RESPONSE_REGULATORY"/>
    <property type="match status" value="1"/>
</dbReference>
<dbReference type="AlphaFoldDB" id="A0A0L0ES97"/>
<dbReference type="CDD" id="cd17546">
    <property type="entry name" value="REC_hyHK_CKI1_RcsC-like"/>
    <property type="match status" value="1"/>
</dbReference>
<dbReference type="PANTHER" id="PTHR45339:SF1">
    <property type="entry name" value="HYBRID SIGNAL TRANSDUCTION HISTIDINE KINASE J"/>
    <property type="match status" value="1"/>
</dbReference>
<dbReference type="Gene3D" id="3.40.50.2300">
    <property type="match status" value="1"/>
</dbReference>
<sequence>MHKGEVDYGERHPKVIMICDDAHEMVGVCKVISSQVTAFRTLEGTHDAHKVIQAGKPPVLIFAMLHVKASIESYSALARRGVLDYPHKSILLCENKESGVAFRCCIKDIFNDYFVFKPMYENYRLRMILHNILQQAEDTQQITELKEEHFGRIDNGLKQLIDQASNYRVNTEQSFQQARASLNEAQEDDEIKAQMLQQLKEKHVLPLLDMLQQQLIKDIQQITQQLNDSHFTLNELVDMFSGSQASVFSSVLDHGGAHKEALEHAEQASVEHEPESHEHQVHESGARPLGSESHHDDHSDHGHGFDAAHAFDTTQVSEPVMPRDKRIMIVEDNEIYREMISGILREQGFSVDGMENGLAAIKELRKHRYDMIFMDLFMPGLDGYNTTKNVRAIEHCRGIPIVALTSNRNKDLIRKWASLGLGGYIVKPSTKRSILDAVNKLLGTECA</sequence>
<keyword evidence="2" id="KW-0902">Two-component regulatory system</keyword>
<dbReference type="Pfam" id="PF00072">
    <property type="entry name" value="Response_reg"/>
    <property type="match status" value="1"/>
</dbReference>
<reference evidence="8" key="1">
    <citation type="submission" date="2015-07" db="EMBL/GenBank/DDBJ databases">
        <title>Draft genome sequence of a Pseudoalteromonas rubra strain, OCN096, isolated from Kaneohe Bay, Oahu, Hawaii.</title>
        <authorList>
            <person name="Beurmann S."/>
            <person name="Ushijima B."/>
            <person name="Belcaid M."/>
            <person name="Callahan S.M."/>
            <person name="Aeby G.S."/>
        </authorList>
    </citation>
    <scope>NUCLEOTIDE SEQUENCE [LARGE SCALE GENOMIC DNA]</scope>
    <source>
        <strain evidence="8">OCN096</strain>
    </source>
</reference>
<keyword evidence="4" id="KW-0175">Coiled coil</keyword>
<dbReference type="SUPFAM" id="SSF52172">
    <property type="entry name" value="CheY-like"/>
    <property type="match status" value="1"/>
</dbReference>
<evidence type="ECO:0000313" key="8">
    <source>
        <dbReference type="Proteomes" id="UP000036850"/>
    </source>
</evidence>
<keyword evidence="1 3" id="KW-0597">Phosphoprotein</keyword>
<feature type="compositionally biased region" description="Basic and acidic residues" evidence="5">
    <location>
        <begin position="260"/>
        <end position="285"/>
    </location>
</feature>
<evidence type="ECO:0000256" key="2">
    <source>
        <dbReference type="ARBA" id="ARBA00023012"/>
    </source>
</evidence>
<feature type="coiled-coil region" evidence="4">
    <location>
        <begin position="168"/>
        <end position="202"/>
    </location>
</feature>
<dbReference type="Proteomes" id="UP000036850">
    <property type="component" value="Unassembled WGS sequence"/>
</dbReference>
<dbReference type="InterPro" id="IPR011006">
    <property type="entry name" value="CheY-like_superfamily"/>
</dbReference>
<feature type="domain" description="Response regulatory" evidence="6">
    <location>
        <begin position="326"/>
        <end position="442"/>
    </location>
</feature>
<feature type="region of interest" description="Disordered" evidence="5">
    <location>
        <begin position="260"/>
        <end position="306"/>
    </location>
</feature>
<evidence type="ECO:0000259" key="6">
    <source>
        <dbReference type="PROSITE" id="PS50110"/>
    </source>
</evidence>
<gene>
    <name evidence="7" type="ORF">AC626_11280</name>
</gene>
<dbReference type="SMART" id="SM00448">
    <property type="entry name" value="REC"/>
    <property type="match status" value="1"/>
</dbReference>
<comment type="caution">
    <text evidence="7">The sequence shown here is derived from an EMBL/GenBank/DDBJ whole genome shotgun (WGS) entry which is preliminary data.</text>
</comment>
<dbReference type="EMBL" id="LFZX01000075">
    <property type="protein sequence ID" value="KNC67352.1"/>
    <property type="molecule type" value="Genomic_DNA"/>
</dbReference>
<name>A0A0L0ES97_9GAMM</name>